<evidence type="ECO:0000313" key="3">
    <source>
        <dbReference type="EMBL" id="KIE04072.1"/>
    </source>
</evidence>
<dbReference type="EMBL" id="JSWE01000238">
    <property type="protein sequence ID" value="KIE04072.1"/>
    <property type="molecule type" value="Genomic_DNA"/>
</dbReference>
<dbReference type="PANTHER" id="PTHR41878:SF1">
    <property type="entry name" value="TNPR PROTEIN"/>
    <property type="match status" value="1"/>
</dbReference>
<organism evidence="2 4">
    <name type="scientific">Candidatus Jidaibacter acanthamoebae</name>
    <dbReference type="NCBI Taxonomy" id="86105"/>
    <lineage>
        <taxon>Bacteria</taxon>
        <taxon>Pseudomonadati</taxon>
        <taxon>Pseudomonadota</taxon>
        <taxon>Alphaproteobacteria</taxon>
        <taxon>Rickettsiales</taxon>
        <taxon>Candidatus Midichloriaceae</taxon>
        <taxon>Candidatus Jidaibacter</taxon>
    </lineage>
</organism>
<reference evidence="2 4" key="1">
    <citation type="submission" date="2014-11" db="EMBL/GenBank/DDBJ databases">
        <title>A Rickettsiales Symbiont of Amoebae With Ancient Features.</title>
        <authorList>
            <person name="Schulz F."/>
            <person name="Martijn J."/>
            <person name="Wascher F."/>
            <person name="Kostanjsek R."/>
            <person name="Ettema T.J."/>
            <person name="Horn M."/>
        </authorList>
    </citation>
    <scope>NUCLEOTIDE SEQUENCE [LARGE SCALE GENOMIC DNA]</scope>
    <source>
        <strain evidence="2 4">UWC36</strain>
    </source>
</reference>
<name>A0A0C1MQ08_9RICK</name>
<evidence type="ECO:0000313" key="4">
    <source>
        <dbReference type="Proteomes" id="UP000031258"/>
    </source>
</evidence>
<keyword evidence="4" id="KW-1185">Reference proteome</keyword>
<dbReference type="PANTHER" id="PTHR41878">
    <property type="entry name" value="LEXA REPRESSOR-RELATED"/>
    <property type="match status" value="1"/>
</dbReference>
<feature type="domain" description="Plasmid pRiA4b Orf3-like" evidence="1">
    <location>
        <begin position="5"/>
        <end position="121"/>
    </location>
</feature>
<proteinExistence type="predicted"/>
<dbReference type="Gene3D" id="3.10.290.30">
    <property type="entry name" value="MM3350-like"/>
    <property type="match status" value="1"/>
</dbReference>
<feature type="non-terminal residue" evidence="2">
    <location>
        <position position="121"/>
    </location>
</feature>
<protein>
    <submittedName>
        <fullName evidence="2">Plasmid pRiA4b ORF-3 family protein</fullName>
    </submittedName>
</protein>
<dbReference type="EMBL" id="JSWE01000249">
    <property type="protein sequence ID" value="KIE04042.1"/>
    <property type="molecule type" value="Genomic_DNA"/>
</dbReference>
<dbReference type="RefSeq" id="WP_161791870.1">
    <property type="nucleotide sequence ID" value="NZ_JSWE01000238.1"/>
</dbReference>
<dbReference type="STRING" id="86105.NF27_JV00030"/>
<sequence>MAQEIYQLYVRLKKISPRIWRRILVSSDTSIADLHYYIQIIMGWEGIHLHQFIIRGKSYGIYYAGGMGFSDDPEEIYLKDFEFHLNEKFMYQYDFIANWEHEIRVEKLLSAEPKKLYPRCI</sequence>
<dbReference type="AlphaFoldDB" id="A0A0C1MQ08"/>
<evidence type="ECO:0000313" key="2">
    <source>
        <dbReference type="EMBL" id="KIE04042.1"/>
    </source>
</evidence>
<dbReference type="OrthoDB" id="9816539at2"/>
<dbReference type="Pfam" id="PF07929">
    <property type="entry name" value="PRiA4_ORF3"/>
    <property type="match status" value="1"/>
</dbReference>
<gene>
    <name evidence="3" type="ORF">NF27_JV00030</name>
    <name evidence="2" type="ORF">NF27_KH00040</name>
</gene>
<evidence type="ECO:0000259" key="1">
    <source>
        <dbReference type="Pfam" id="PF07929"/>
    </source>
</evidence>
<comment type="caution">
    <text evidence="2">The sequence shown here is derived from an EMBL/GenBank/DDBJ whole genome shotgun (WGS) entry which is preliminary data.</text>
</comment>
<dbReference type="InterPro" id="IPR024047">
    <property type="entry name" value="MM3350-like_sf"/>
</dbReference>
<dbReference type="InterPro" id="IPR012912">
    <property type="entry name" value="Plasmid_pRiA4b_Orf3-like"/>
</dbReference>
<dbReference type="Proteomes" id="UP000031258">
    <property type="component" value="Unassembled WGS sequence"/>
</dbReference>
<accession>A0A0C1MQ08</accession>
<dbReference type="SUPFAM" id="SSF159941">
    <property type="entry name" value="MM3350-like"/>
    <property type="match status" value="1"/>
</dbReference>